<feature type="region of interest" description="Disordered" evidence="1">
    <location>
        <begin position="168"/>
        <end position="191"/>
    </location>
</feature>
<reference evidence="2" key="1">
    <citation type="submission" date="2021-04" db="EMBL/GenBank/DDBJ databases">
        <title>Genome based classification of Actinospica acidithermotolerans sp. nov., an actinobacterium isolated from an Indonesian hot spring.</title>
        <authorList>
            <person name="Kusuma A.B."/>
            <person name="Putra K.E."/>
            <person name="Nafisah S."/>
            <person name="Loh J."/>
            <person name="Nouioui I."/>
            <person name="Goodfellow M."/>
        </authorList>
    </citation>
    <scope>NUCLEOTIDE SEQUENCE</scope>
    <source>
        <strain evidence="2">DSM 45618</strain>
    </source>
</reference>
<dbReference type="EMBL" id="JAGSXH010000278">
    <property type="protein sequence ID" value="MBS2967050.1"/>
    <property type="molecule type" value="Genomic_DNA"/>
</dbReference>
<evidence type="ECO:0000313" key="3">
    <source>
        <dbReference type="Proteomes" id="UP000677913"/>
    </source>
</evidence>
<protein>
    <submittedName>
        <fullName evidence="2">DUF3515 family protein</fullName>
    </submittedName>
</protein>
<sequence length="191" mass="19529">MLFARVPGALQAAAALGVTALTGGAVWLLFHSGDAVALAAPAPVSASGQAACAALTKAAPQTVDDEKRRRTDPVSPLTAAWGDPAITLRCGVPQPQILRPDSKDYDPTAEEAYLNGVAWLIEKLPGGGYRFTAAQRAVYIEVDVPSAYSPQTNALIDLSAAVIRSVARADGKSGPDTAPAAGATSPTPSPR</sequence>
<dbReference type="RefSeq" id="WP_211472700.1">
    <property type="nucleotide sequence ID" value="NZ_JAGSXH010000278.1"/>
</dbReference>
<dbReference type="InterPro" id="IPR021903">
    <property type="entry name" value="DUF3515"/>
</dbReference>
<feature type="compositionally biased region" description="Low complexity" evidence="1">
    <location>
        <begin position="174"/>
        <end position="191"/>
    </location>
</feature>
<keyword evidence="3" id="KW-1185">Reference proteome</keyword>
<accession>A0A8J7WW83</accession>
<evidence type="ECO:0000313" key="2">
    <source>
        <dbReference type="EMBL" id="MBS2967050.1"/>
    </source>
</evidence>
<dbReference type="Proteomes" id="UP000677913">
    <property type="component" value="Unassembled WGS sequence"/>
</dbReference>
<evidence type="ECO:0000256" key="1">
    <source>
        <dbReference type="SAM" id="MobiDB-lite"/>
    </source>
</evidence>
<dbReference type="AlphaFoldDB" id="A0A8J7WW83"/>
<name>A0A8J7WW83_9ACTN</name>
<organism evidence="2 3">
    <name type="scientific">Actinocrinis puniceicyclus</name>
    <dbReference type="NCBI Taxonomy" id="977794"/>
    <lineage>
        <taxon>Bacteria</taxon>
        <taxon>Bacillati</taxon>
        <taxon>Actinomycetota</taxon>
        <taxon>Actinomycetes</taxon>
        <taxon>Catenulisporales</taxon>
        <taxon>Actinospicaceae</taxon>
        <taxon>Actinocrinis</taxon>
    </lineage>
</organism>
<proteinExistence type="predicted"/>
<gene>
    <name evidence="2" type="ORF">KGA66_28715</name>
</gene>
<comment type="caution">
    <text evidence="2">The sequence shown here is derived from an EMBL/GenBank/DDBJ whole genome shotgun (WGS) entry which is preliminary data.</text>
</comment>
<dbReference type="Pfam" id="PF12028">
    <property type="entry name" value="DUF3515"/>
    <property type="match status" value="1"/>
</dbReference>